<dbReference type="RefSeq" id="WP_075325326.1">
    <property type="nucleotide sequence ID" value="NZ_FOOH01000013.1"/>
</dbReference>
<feature type="transmembrane region" description="Helical" evidence="1">
    <location>
        <begin position="28"/>
        <end position="47"/>
    </location>
</feature>
<protein>
    <recommendedName>
        <fullName evidence="4">LPXTG-motif cell wall anchor domain-containing protein</fullName>
    </recommendedName>
</protein>
<proteinExistence type="predicted"/>
<gene>
    <name evidence="2" type="ORF">SAMN04488033_113103</name>
</gene>
<evidence type="ECO:0000313" key="2">
    <source>
        <dbReference type="EMBL" id="SFF90825.1"/>
    </source>
</evidence>
<dbReference type="AlphaFoldDB" id="A0A1I2MH23"/>
<keyword evidence="1" id="KW-0472">Membrane</keyword>
<name>A0A1I2MH23_9FLAO</name>
<reference evidence="3" key="1">
    <citation type="submission" date="2016-10" db="EMBL/GenBank/DDBJ databases">
        <authorList>
            <person name="Varghese N."/>
            <person name="Submissions S."/>
        </authorList>
    </citation>
    <scope>NUCLEOTIDE SEQUENCE [LARGE SCALE GENOMIC DNA]</scope>
    <source>
        <strain evidence="3">DSM 23515</strain>
    </source>
</reference>
<keyword evidence="1" id="KW-1133">Transmembrane helix</keyword>
<evidence type="ECO:0000256" key="1">
    <source>
        <dbReference type="SAM" id="Phobius"/>
    </source>
</evidence>
<dbReference type="EMBL" id="FOOH01000013">
    <property type="protein sequence ID" value="SFF90825.1"/>
    <property type="molecule type" value="Genomic_DNA"/>
</dbReference>
<organism evidence="2 3">
    <name type="scientific">Salegentibacter agarivorans</name>
    <dbReference type="NCBI Taxonomy" id="345907"/>
    <lineage>
        <taxon>Bacteria</taxon>
        <taxon>Pseudomonadati</taxon>
        <taxon>Bacteroidota</taxon>
        <taxon>Flavobacteriia</taxon>
        <taxon>Flavobacteriales</taxon>
        <taxon>Flavobacteriaceae</taxon>
        <taxon>Salegentibacter</taxon>
    </lineage>
</organism>
<keyword evidence="1" id="KW-0812">Transmembrane</keyword>
<keyword evidence="3" id="KW-1185">Reference proteome</keyword>
<accession>A0A1I2MH23</accession>
<dbReference type="Proteomes" id="UP000199116">
    <property type="component" value="Unassembled WGS sequence"/>
</dbReference>
<evidence type="ECO:0000313" key="3">
    <source>
        <dbReference type="Proteomes" id="UP000199116"/>
    </source>
</evidence>
<evidence type="ECO:0008006" key="4">
    <source>
        <dbReference type="Google" id="ProtNLM"/>
    </source>
</evidence>
<sequence length="59" mass="6825">MYLLYFDQTGDKAHSIGYSIGYFIGDNLLFILLGLIIIAGLFGFFLYKMIKNNKRQIKN</sequence>